<accession>A0A2X2TC26</accession>
<name>A0A2X2TC26_9ENTR</name>
<organism evidence="1 2">
    <name type="scientific">Cedecea neteri</name>
    <dbReference type="NCBI Taxonomy" id="158822"/>
    <lineage>
        <taxon>Bacteria</taxon>
        <taxon>Pseudomonadati</taxon>
        <taxon>Pseudomonadota</taxon>
        <taxon>Gammaproteobacteria</taxon>
        <taxon>Enterobacterales</taxon>
        <taxon>Enterobacteriaceae</taxon>
        <taxon>Cedecea</taxon>
    </lineage>
</organism>
<protein>
    <submittedName>
        <fullName evidence="1">Phosphonate metabolism protein PhnM</fullName>
    </submittedName>
</protein>
<sequence>MIINNVRLVLEEEVISGSLEVADGVIRNFAETQSQLPGAHDGGGGWLLAGAD</sequence>
<gene>
    <name evidence="1" type="ORF">NCTC12120_01984</name>
</gene>
<dbReference type="EMBL" id="UAVU01000003">
    <property type="protein sequence ID" value="SQA98133.1"/>
    <property type="molecule type" value="Genomic_DNA"/>
</dbReference>
<evidence type="ECO:0000313" key="2">
    <source>
        <dbReference type="Proteomes" id="UP000251197"/>
    </source>
</evidence>
<reference evidence="1 2" key="1">
    <citation type="submission" date="2018-06" db="EMBL/GenBank/DDBJ databases">
        <authorList>
            <consortium name="Pathogen Informatics"/>
            <person name="Doyle S."/>
        </authorList>
    </citation>
    <scope>NUCLEOTIDE SEQUENCE [LARGE SCALE GENOMIC DNA]</scope>
    <source>
        <strain evidence="1 2">NCTC12120</strain>
    </source>
</reference>
<evidence type="ECO:0000313" key="1">
    <source>
        <dbReference type="EMBL" id="SQA98133.1"/>
    </source>
</evidence>
<dbReference type="AlphaFoldDB" id="A0A2X2TC26"/>
<dbReference type="Proteomes" id="UP000251197">
    <property type="component" value="Unassembled WGS sequence"/>
</dbReference>
<proteinExistence type="predicted"/>